<dbReference type="EMBL" id="HBFK01023599">
    <property type="protein sequence ID" value="CAD8748093.1"/>
    <property type="molecule type" value="Transcribed_RNA"/>
</dbReference>
<evidence type="ECO:0000256" key="5">
    <source>
        <dbReference type="ARBA" id="ARBA00022723"/>
    </source>
</evidence>
<evidence type="ECO:0000256" key="11">
    <source>
        <dbReference type="ARBA" id="ARBA00022989"/>
    </source>
</evidence>
<evidence type="ECO:0000256" key="2">
    <source>
        <dbReference type="ARBA" id="ARBA00004141"/>
    </source>
</evidence>
<evidence type="ECO:0000256" key="13">
    <source>
        <dbReference type="ARBA" id="ARBA00023136"/>
    </source>
</evidence>
<dbReference type="PANTHER" id="PTHR23076:SF97">
    <property type="entry name" value="ATP-DEPENDENT ZINC METALLOPROTEASE YME1L1"/>
    <property type="match status" value="1"/>
</dbReference>
<keyword evidence="5" id="KW-0479">Metal-binding</keyword>
<evidence type="ECO:0000256" key="14">
    <source>
        <dbReference type="RuleBase" id="RU003651"/>
    </source>
</evidence>
<evidence type="ECO:0000256" key="15">
    <source>
        <dbReference type="SAM" id="Phobius"/>
    </source>
</evidence>
<dbReference type="Gene3D" id="3.30.720.210">
    <property type="match status" value="1"/>
</dbReference>
<evidence type="ECO:0000256" key="9">
    <source>
        <dbReference type="ARBA" id="ARBA00022840"/>
    </source>
</evidence>
<dbReference type="FunFam" id="3.40.50.300:FF:000277">
    <property type="entry name" value="ATP-dependent zinc metalloprotease FtsH"/>
    <property type="match status" value="1"/>
</dbReference>
<evidence type="ECO:0000256" key="10">
    <source>
        <dbReference type="ARBA" id="ARBA00022946"/>
    </source>
</evidence>
<evidence type="ECO:0000256" key="6">
    <source>
        <dbReference type="ARBA" id="ARBA00022741"/>
    </source>
</evidence>
<evidence type="ECO:0000313" key="17">
    <source>
        <dbReference type="EMBL" id="CAD8748093.1"/>
    </source>
</evidence>
<evidence type="ECO:0000259" key="16">
    <source>
        <dbReference type="SMART" id="SM00382"/>
    </source>
</evidence>
<keyword evidence="11 15" id="KW-1133">Transmembrane helix</keyword>
<name>A0A6T8M5Q0_HEMAN</name>
<dbReference type="GO" id="GO:0016020">
    <property type="term" value="C:membrane"/>
    <property type="evidence" value="ECO:0007669"/>
    <property type="project" value="UniProtKB-SubCell"/>
</dbReference>
<evidence type="ECO:0000256" key="8">
    <source>
        <dbReference type="ARBA" id="ARBA00022833"/>
    </source>
</evidence>
<dbReference type="Pfam" id="PF17862">
    <property type="entry name" value="AAA_lid_3"/>
    <property type="match status" value="1"/>
</dbReference>
<feature type="domain" description="AAA+ ATPase" evidence="16">
    <location>
        <begin position="213"/>
        <end position="353"/>
    </location>
</feature>
<keyword evidence="4 15" id="KW-0812">Transmembrane</keyword>
<keyword evidence="6 14" id="KW-0547">Nucleotide-binding</keyword>
<keyword evidence="13 15" id="KW-0472">Membrane</keyword>
<keyword evidence="10" id="KW-0809">Transit peptide</keyword>
<accession>A0A6T8M5Q0</accession>
<dbReference type="GO" id="GO:0004222">
    <property type="term" value="F:metalloendopeptidase activity"/>
    <property type="evidence" value="ECO:0007669"/>
    <property type="project" value="InterPro"/>
</dbReference>
<dbReference type="GO" id="GO:0006508">
    <property type="term" value="P:proteolysis"/>
    <property type="evidence" value="ECO:0007669"/>
    <property type="project" value="UniProtKB-KW"/>
</dbReference>
<proteinExistence type="inferred from homology"/>
<dbReference type="Pfam" id="PF00004">
    <property type="entry name" value="AAA"/>
    <property type="match status" value="1"/>
</dbReference>
<dbReference type="InterPro" id="IPR041569">
    <property type="entry name" value="AAA_lid_3"/>
</dbReference>
<evidence type="ECO:0000256" key="7">
    <source>
        <dbReference type="ARBA" id="ARBA00022801"/>
    </source>
</evidence>
<dbReference type="InterPro" id="IPR011546">
    <property type="entry name" value="Pept_M41_FtsH_extracell"/>
</dbReference>
<dbReference type="GO" id="GO:0005524">
    <property type="term" value="F:ATP binding"/>
    <property type="evidence" value="ECO:0007669"/>
    <property type="project" value="UniProtKB-KW"/>
</dbReference>
<dbReference type="GO" id="GO:0008270">
    <property type="term" value="F:zinc ion binding"/>
    <property type="evidence" value="ECO:0007669"/>
    <property type="project" value="InterPro"/>
</dbReference>
<gene>
    <name evidence="17" type="ORF">HAND1043_LOCUS14590</name>
</gene>
<dbReference type="AlphaFoldDB" id="A0A6T8M5Q0"/>
<keyword evidence="7" id="KW-0378">Hydrolase</keyword>
<dbReference type="GO" id="GO:0016887">
    <property type="term" value="F:ATP hydrolysis activity"/>
    <property type="evidence" value="ECO:0007669"/>
    <property type="project" value="InterPro"/>
</dbReference>
<dbReference type="Pfam" id="PF06480">
    <property type="entry name" value="FtsH_ext"/>
    <property type="match status" value="1"/>
</dbReference>
<keyword evidence="3" id="KW-0645">Protease</keyword>
<keyword evidence="8" id="KW-0862">Zinc</keyword>
<dbReference type="Gene3D" id="1.10.8.60">
    <property type="match status" value="1"/>
</dbReference>
<keyword evidence="9 14" id="KW-0067">ATP-binding</keyword>
<dbReference type="InterPro" id="IPR003593">
    <property type="entry name" value="AAA+_ATPase"/>
</dbReference>
<evidence type="ECO:0000256" key="1">
    <source>
        <dbReference type="ARBA" id="ARBA00001947"/>
    </source>
</evidence>
<comment type="similarity">
    <text evidence="14">Belongs to the AAA ATPase family.</text>
</comment>
<protein>
    <recommendedName>
        <fullName evidence="16">AAA+ ATPase domain-containing protein</fullName>
    </recommendedName>
</protein>
<dbReference type="InterPro" id="IPR003960">
    <property type="entry name" value="ATPase_AAA_CS"/>
</dbReference>
<dbReference type="Gene3D" id="3.40.50.300">
    <property type="entry name" value="P-loop containing nucleotide triphosphate hydrolases"/>
    <property type="match status" value="1"/>
</dbReference>
<reference evidence="17" key="1">
    <citation type="submission" date="2021-01" db="EMBL/GenBank/DDBJ databases">
        <authorList>
            <person name="Corre E."/>
            <person name="Pelletier E."/>
            <person name="Niang G."/>
            <person name="Scheremetjew M."/>
            <person name="Finn R."/>
            <person name="Kale V."/>
            <person name="Holt S."/>
            <person name="Cochrane G."/>
            <person name="Meng A."/>
            <person name="Brown T."/>
            <person name="Cohen L."/>
        </authorList>
    </citation>
    <scope>NUCLEOTIDE SEQUENCE</scope>
    <source>
        <strain evidence="17">CCMP441</strain>
    </source>
</reference>
<organism evidence="17">
    <name type="scientific">Hemiselmis andersenii</name>
    <name type="common">Cryptophyte alga</name>
    <dbReference type="NCBI Taxonomy" id="464988"/>
    <lineage>
        <taxon>Eukaryota</taxon>
        <taxon>Cryptophyceae</taxon>
        <taxon>Cryptomonadales</taxon>
        <taxon>Hemiselmidaceae</taxon>
        <taxon>Hemiselmis</taxon>
    </lineage>
</organism>
<evidence type="ECO:0000256" key="3">
    <source>
        <dbReference type="ARBA" id="ARBA00022670"/>
    </source>
</evidence>
<dbReference type="GO" id="GO:0004176">
    <property type="term" value="F:ATP-dependent peptidase activity"/>
    <property type="evidence" value="ECO:0007669"/>
    <property type="project" value="InterPro"/>
</dbReference>
<comment type="subcellular location">
    <subcellularLocation>
        <location evidence="2">Membrane</location>
        <topology evidence="2">Multi-pass membrane protein</topology>
    </subcellularLocation>
</comment>
<dbReference type="PROSITE" id="PS00674">
    <property type="entry name" value="AAA"/>
    <property type="match status" value="1"/>
</dbReference>
<feature type="transmembrane region" description="Helical" evidence="15">
    <location>
        <begin position="136"/>
        <end position="154"/>
    </location>
</feature>
<comment type="cofactor">
    <cofactor evidence="1">
        <name>Zn(2+)</name>
        <dbReference type="ChEBI" id="CHEBI:29105"/>
    </cofactor>
</comment>
<dbReference type="InterPro" id="IPR003959">
    <property type="entry name" value="ATPase_AAA_core"/>
</dbReference>
<dbReference type="InterPro" id="IPR027417">
    <property type="entry name" value="P-loop_NTPase"/>
</dbReference>
<dbReference type="SMART" id="SM00382">
    <property type="entry name" value="AAA"/>
    <property type="match status" value="1"/>
</dbReference>
<dbReference type="SUPFAM" id="SSF52540">
    <property type="entry name" value="P-loop containing nucleoside triphosphate hydrolases"/>
    <property type="match status" value="1"/>
</dbReference>
<evidence type="ECO:0000256" key="4">
    <source>
        <dbReference type="ARBA" id="ARBA00022692"/>
    </source>
</evidence>
<dbReference type="PANTHER" id="PTHR23076">
    <property type="entry name" value="METALLOPROTEASE M41 FTSH"/>
    <property type="match status" value="1"/>
</dbReference>
<evidence type="ECO:0000256" key="12">
    <source>
        <dbReference type="ARBA" id="ARBA00023049"/>
    </source>
</evidence>
<keyword evidence="12" id="KW-0482">Metalloprotease</keyword>
<sequence>MQETLQRLRQLSLSVLARALVLLSTVARALSKQGVLVVFILVALTTWRANVKRSHAGGARGKQQVQEVAYSKFLDTVNKGDVEDCALKPTSVTFKLKSRPGYLVTRIPRAPTELVSHLQNKGVPFRSAKPTAGSLIVPYMGLLIYLGFVGFLGWQMMGRGASGKVGKRADPRHLDTSISFDDIAGIDEAKNMVIQVVDVMKNPSRYNRLGARAPSGVLLCGPPGTGKTLLARVVAAQMKLPFFYASGSDFVEMFVGRGAARIRELFARATKASPSLVFLDELDAVGKTRTGSMLARNDEGEQTLNQLLACLDGIDTKQSGVVIIGATNRYDVLDPALTRPGRFDRVVNVELPDRVGREAVLKVHCRATTLSGDVDLGLVAEGTEGFSPAELASIVNEAIIMAVARNAGSVGMADFMQTLQTYRASRGIGGLFGRRR</sequence>